<keyword evidence="2 8" id="KW-0813">Transport</keyword>
<dbReference type="NCBIfam" id="TIGR04057">
    <property type="entry name" value="SusC_RagA_signa"/>
    <property type="match status" value="1"/>
</dbReference>
<keyword evidence="14" id="KW-1185">Reference proteome</keyword>
<keyword evidence="6 8" id="KW-0472">Membrane</keyword>
<evidence type="ECO:0000313" key="14">
    <source>
        <dbReference type="Proteomes" id="UP000268372"/>
    </source>
</evidence>
<dbReference type="Pfam" id="PF13715">
    <property type="entry name" value="CarbopepD_reg_2"/>
    <property type="match status" value="1"/>
</dbReference>
<dbReference type="SUPFAM" id="SSF56935">
    <property type="entry name" value="Porins"/>
    <property type="match status" value="1"/>
</dbReference>
<keyword evidence="4 8" id="KW-0812">Transmembrane</keyword>
<dbReference type="InterPro" id="IPR012910">
    <property type="entry name" value="Plug_dom"/>
</dbReference>
<dbReference type="Proteomes" id="UP000268372">
    <property type="component" value="Unassembled WGS sequence"/>
</dbReference>
<dbReference type="Pfam" id="PF00593">
    <property type="entry name" value="TonB_dep_Rec_b-barrel"/>
    <property type="match status" value="1"/>
</dbReference>
<feature type="signal peptide" evidence="10">
    <location>
        <begin position="1"/>
        <end position="30"/>
    </location>
</feature>
<reference evidence="13 14" key="1">
    <citation type="submission" date="2018-11" db="EMBL/GenBank/DDBJ databases">
        <title>Flavobacterium sp. nov., YIM 102796 draft genome.</title>
        <authorList>
            <person name="Li G."/>
            <person name="Jiang Y."/>
        </authorList>
    </citation>
    <scope>NUCLEOTIDE SEQUENCE [LARGE SCALE GENOMIC DNA]</scope>
    <source>
        <strain evidence="13 14">YIM 102796</strain>
    </source>
</reference>
<dbReference type="InterPro" id="IPR023996">
    <property type="entry name" value="TonB-dep_OMP_SusC/RagA"/>
</dbReference>
<dbReference type="InterPro" id="IPR008969">
    <property type="entry name" value="CarboxyPept-like_regulatory"/>
</dbReference>
<accession>A0A3P1B0C2</accession>
<keyword evidence="5 9" id="KW-0798">TonB box</keyword>
<feature type="chain" id="PRO_5018181717" evidence="10">
    <location>
        <begin position="31"/>
        <end position="992"/>
    </location>
</feature>
<evidence type="ECO:0000256" key="3">
    <source>
        <dbReference type="ARBA" id="ARBA00022452"/>
    </source>
</evidence>
<evidence type="ECO:0000256" key="2">
    <source>
        <dbReference type="ARBA" id="ARBA00022448"/>
    </source>
</evidence>
<dbReference type="PROSITE" id="PS52016">
    <property type="entry name" value="TONB_DEPENDENT_REC_3"/>
    <property type="match status" value="1"/>
</dbReference>
<dbReference type="SUPFAM" id="SSF49464">
    <property type="entry name" value="Carboxypeptidase regulatory domain-like"/>
    <property type="match status" value="1"/>
</dbReference>
<evidence type="ECO:0000256" key="7">
    <source>
        <dbReference type="ARBA" id="ARBA00023237"/>
    </source>
</evidence>
<gene>
    <name evidence="13" type="ORF">EG242_08655</name>
</gene>
<dbReference type="InterPro" id="IPR023997">
    <property type="entry name" value="TonB-dep_OMP_SusC/RagA_CS"/>
</dbReference>
<evidence type="ECO:0000256" key="8">
    <source>
        <dbReference type="PROSITE-ProRule" id="PRU01360"/>
    </source>
</evidence>
<evidence type="ECO:0000256" key="4">
    <source>
        <dbReference type="ARBA" id="ARBA00022692"/>
    </source>
</evidence>
<dbReference type="InterPro" id="IPR036942">
    <property type="entry name" value="Beta-barrel_TonB_sf"/>
</dbReference>
<comment type="similarity">
    <text evidence="8 9">Belongs to the TonB-dependent receptor family.</text>
</comment>
<dbReference type="Gene3D" id="2.170.130.10">
    <property type="entry name" value="TonB-dependent receptor, plug domain"/>
    <property type="match status" value="1"/>
</dbReference>
<evidence type="ECO:0000256" key="10">
    <source>
        <dbReference type="SAM" id="SignalP"/>
    </source>
</evidence>
<dbReference type="Gene3D" id="2.60.40.1120">
    <property type="entry name" value="Carboxypeptidase-like, regulatory domain"/>
    <property type="match status" value="1"/>
</dbReference>
<dbReference type="AlphaFoldDB" id="A0A3P1B0C2"/>
<evidence type="ECO:0000259" key="11">
    <source>
        <dbReference type="Pfam" id="PF00593"/>
    </source>
</evidence>
<comment type="caution">
    <text evidence="13">The sequence shown here is derived from an EMBL/GenBank/DDBJ whole genome shotgun (WGS) entry which is preliminary data.</text>
</comment>
<organism evidence="13 14">
    <name type="scientific">Paenimyroides viscosum</name>
    <dbReference type="NCBI Taxonomy" id="2488729"/>
    <lineage>
        <taxon>Bacteria</taxon>
        <taxon>Pseudomonadati</taxon>
        <taxon>Bacteroidota</taxon>
        <taxon>Flavobacteriia</taxon>
        <taxon>Flavobacteriales</taxon>
        <taxon>Flavobacteriaceae</taxon>
        <taxon>Paenimyroides</taxon>
    </lineage>
</organism>
<keyword evidence="3 8" id="KW-1134">Transmembrane beta strand</keyword>
<evidence type="ECO:0000256" key="1">
    <source>
        <dbReference type="ARBA" id="ARBA00004571"/>
    </source>
</evidence>
<sequence>MKKFTFAALAVPLMWVLLLLLFFNSNKLHAQQTTVLSGVVKSADGTPMEGVTVWQKDTDNGTQTSETGYYTLQVSNSLPVTFEYLGYKTQTVKPAGPVLNVTLQTDDDLLDEVVINAGYYSVKDKERTGSISKITAKEIGQQPVANPLAAMQGRMAGVNITQSSGTPGGGFDIQIRGRNSLRTEGNAPLYIVDGVPYLSESTSHSYLSAGSLKSTENNPLQLINPNNIESIEVLKDADATAIYGSRGANGVVLITTKKGVEQATVFTLQSHTAIGVVPKFMKMLETADYLELRKRAYANDGITEYPAAAHDVNGNWDPERYTDWQKELIGGKAVTQQVSANVRGGSKNSQFMIMGSIAKDGTVFPGEYGNKRNNLLAQFAHTTPGEKWKIQTQFVRGESNNSLLGTDLTRDALTLAPNAPSLYDDEGNLNWEKSTWDNPLRWINETYRSKSTQWLTAWNIDGSITKGLVFKLQAGYNEMVGEEQRLSPHTIHDPSWGLTSTYSNSMRNSSSGNNWNIEPQLHFDKTWKKHKISVLAGSTFLKHEKKQYVWRASDFSSNSQITNLAAAKTLQIVSSLNNKYAYQALFSRLNYQYNDKYIVNLTARRDGSSRFGPNRRWANFGAVAGAWLFSREKLFEESSWLSFGKLRASYGSAGNDRIGDYQYMDTYGYSGGIYEVGGLRPLRLYNPDFSWETNIKKEVALEFALFRNRFNASAAYYQNKSSDQLVGIPLPGTTGFNSIQANLPATVRNSGWEFEMNAKLLTTTNWNWSVFGNISFNENKLIDFPGLKESTYKYTYAVNYPTSMKYAYEFTGVDEETGMYTFKDFNGDGKITANEDMQLIVQTAPKYFAGFGQDISYKNWSLSVLFQAVKQTAPNYQMGWGMPGMMINQPQGYDQSPIQKPSTGVDAQAFQNYNLYMQSQAAYSDASFIRLKNIVLNYSLPAFKASGLKGNIYISGQNVLTITKYRGLDPESQSNVSVPPLKVWSLGATFSY</sequence>
<name>A0A3P1B0C2_9FLAO</name>
<dbReference type="Gene3D" id="2.40.170.20">
    <property type="entry name" value="TonB-dependent receptor, beta-barrel domain"/>
    <property type="match status" value="1"/>
</dbReference>
<dbReference type="EMBL" id="RQTJ01000016">
    <property type="protein sequence ID" value="RRA94598.1"/>
    <property type="molecule type" value="Genomic_DNA"/>
</dbReference>
<dbReference type="GO" id="GO:0009279">
    <property type="term" value="C:cell outer membrane"/>
    <property type="evidence" value="ECO:0007669"/>
    <property type="project" value="UniProtKB-SubCell"/>
</dbReference>
<evidence type="ECO:0000256" key="5">
    <source>
        <dbReference type="ARBA" id="ARBA00023077"/>
    </source>
</evidence>
<evidence type="ECO:0000313" key="13">
    <source>
        <dbReference type="EMBL" id="RRA94598.1"/>
    </source>
</evidence>
<dbReference type="InterPro" id="IPR037066">
    <property type="entry name" value="Plug_dom_sf"/>
</dbReference>
<evidence type="ECO:0000256" key="9">
    <source>
        <dbReference type="RuleBase" id="RU003357"/>
    </source>
</evidence>
<feature type="domain" description="TonB-dependent receptor plug" evidence="12">
    <location>
        <begin position="125"/>
        <end position="251"/>
    </location>
</feature>
<dbReference type="InterPro" id="IPR000531">
    <property type="entry name" value="Beta-barrel_TonB"/>
</dbReference>
<keyword evidence="7 8" id="KW-0998">Cell outer membrane</keyword>
<dbReference type="Pfam" id="PF07715">
    <property type="entry name" value="Plug"/>
    <property type="match status" value="1"/>
</dbReference>
<dbReference type="InterPro" id="IPR039426">
    <property type="entry name" value="TonB-dep_rcpt-like"/>
</dbReference>
<comment type="subcellular location">
    <subcellularLocation>
        <location evidence="1 8">Cell outer membrane</location>
        <topology evidence="1 8">Multi-pass membrane protein</topology>
    </subcellularLocation>
</comment>
<proteinExistence type="inferred from homology"/>
<evidence type="ECO:0000259" key="12">
    <source>
        <dbReference type="Pfam" id="PF07715"/>
    </source>
</evidence>
<protein>
    <submittedName>
        <fullName evidence="13">SusC/RagA family TonB-linked outer membrane protein</fullName>
    </submittedName>
</protein>
<evidence type="ECO:0000256" key="6">
    <source>
        <dbReference type="ARBA" id="ARBA00023136"/>
    </source>
</evidence>
<keyword evidence="10" id="KW-0732">Signal</keyword>
<feature type="domain" description="TonB-dependent receptor-like beta-barrel" evidence="11">
    <location>
        <begin position="419"/>
        <end position="887"/>
    </location>
</feature>
<dbReference type="NCBIfam" id="TIGR04056">
    <property type="entry name" value="OMP_RagA_SusC"/>
    <property type="match status" value="1"/>
</dbReference>
<dbReference type="OrthoDB" id="9768177at2"/>